<dbReference type="Gene3D" id="3.10.490.10">
    <property type="entry name" value="Gamma-glutamyl cyclotransferase-like"/>
    <property type="match status" value="1"/>
</dbReference>
<feature type="binding site" evidence="4">
    <location>
        <position position="181"/>
    </location>
    <ligand>
        <name>substrate</name>
    </ligand>
</feature>
<dbReference type="EC" id="4.3.2.9" evidence="1"/>
<keyword evidence="5" id="KW-1133">Transmembrane helix</keyword>
<organism evidence="6">
    <name type="scientific">Anthurium amnicola</name>
    <dbReference type="NCBI Taxonomy" id="1678845"/>
    <lineage>
        <taxon>Eukaryota</taxon>
        <taxon>Viridiplantae</taxon>
        <taxon>Streptophyta</taxon>
        <taxon>Embryophyta</taxon>
        <taxon>Tracheophyta</taxon>
        <taxon>Spermatophyta</taxon>
        <taxon>Magnoliopsida</taxon>
        <taxon>Liliopsida</taxon>
        <taxon>Araceae</taxon>
        <taxon>Pothoideae</taxon>
        <taxon>Potheae</taxon>
        <taxon>Anthurium</taxon>
    </lineage>
</organism>
<dbReference type="AlphaFoldDB" id="A0A1D1Y6A5"/>
<reference evidence="6" key="1">
    <citation type="submission" date="2015-07" db="EMBL/GenBank/DDBJ databases">
        <title>Transcriptome Assembly of Anthurium amnicola.</title>
        <authorList>
            <person name="Suzuki J."/>
        </authorList>
    </citation>
    <scope>NUCLEOTIDE SEQUENCE</scope>
</reference>
<protein>
    <recommendedName>
        <fullName evidence="1">gamma-glutamylcyclotransferase</fullName>
        <ecNumber evidence="1">4.3.2.9</ecNumber>
    </recommendedName>
</protein>
<dbReference type="PANTHER" id="PTHR12935">
    <property type="entry name" value="GAMMA-GLUTAMYLCYCLOTRANSFERASE"/>
    <property type="match status" value="1"/>
</dbReference>
<name>A0A1D1Y6A5_9ARAE</name>
<evidence type="ECO:0000256" key="3">
    <source>
        <dbReference type="PIRSR" id="PIRSR617939-1"/>
    </source>
</evidence>
<evidence type="ECO:0000256" key="5">
    <source>
        <dbReference type="SAM" id="Phobius"/>
    </source>
</evidence>
<dbReference type="GO" id="GO:0003839">
    <property type="term" value="F:gamma-glutamylcyclotransferase activity"/>
    <property type="evidence" value="ECO:0007669"/>
    <property type="project" value="UniProtKB-EC"/>
</dbReference>
<accession>A0A1D1Y6A5</accession>
<evidence type="ECO:0000256" key="2">
    <source>
        <dbReference type="ARBA" id="ARBA00023239"/>
    </source>
</evidence>
<proteinExistence type="predicted"/>
<keyword evidence="2" id="KW-0456">Lyase</keyword>
<evidence type="ECO:0000256" key="4">
    <source>
        <dbReference type="PIRSR" id="PIRSR617939-2"/>
    </source>
</evidence>
<gene>
    <name evidence="6" type="primary">FKBPL</name>
    <name evidence="6" type="ORF">g.161193</name>
</gene>
<evidence type="ECO:0000256" key="1">
    <source>
        <dbReference type="ARBA" id="ARBA00012346"/>
    </source>
</evidence>
<feature type="active site" description="Proton acceptor" evidence="3">
    <location>
        <position position="132"/>
    </location>
</feature>
<dbReference type="InterPro" id="IPR017939">
    <property type="entry name" value="G-Glutamylcylcotransferase"/>
</dbReference>
<dbReference type="EMBL" id="GDJX01017778">
    <property type="protein sequence ID" value="JAT50158.1"/>
    <property type="molecule type" value="Transcribed_RNA"/>
</dbReference>
<evidence type="ECO:0000313" key="6">
    <source>
        <dbReference type="EMBL" id="JAT50158.1"/>
    </source>
</evidence>
<keyword evidence="5" id="KW-0472">Membrane</keyword>
<feature type="transmembrane region" description="Helical" evidence="5">
    <location>
        <begin position="220"/>
        <end position="237"/>
    </location>
</feature>
<feature type="binding site" evidence="4">
    <location>
        <begin position="22"/>
        <end position="27"/>
    </location>
    <ligand>
        <name>substrate</name>
    </ligand>
</feature>
<keyword evidence="5" id="KW-0812">Transmembrane</keyword>
<sequence length="291" mass="33837">MVKDAHTTECVNEAIDDNHLWYLAYGSNMNKKTFQGLRKIVPLQHKAVTVPEYWLSLDMMGSPYIEPCFASIVKRTRQNITEGYAREIHLRCKAGTPFKWNPDNPEESLPPTLHGVAYLITKDQFKRILMTEGGWGYDDFPAGYSVTDVECKTYDAEKIVAKTLIARPASVKIGCQASERYLNLMREGAKEFGFDPTYQKYLFDLQPYRPDTVRQKIARFLYLISLLPVYALLLPIMKQSAKHNRRIPRPLAWFWFYMTKSFHFTHDHFFKPIFGSGENMGLNRLYDSNHK</sequence>
<dbReference type="PANTHER" id="PTHR12935:SF0">
    <property type="entry name" value="GAMMA-GLUTAMYLCYCLOTRANSFERASE"/>
    <property type="match status" value="1"/>
</dbReference>